<dbReference type="PIRSF" id="PIRSF036525">
    <property type="entry name" value="CobF"/>
    <property type="match status" value="1"/>
</dbReference>
<accession>A0ABS4PP01</accession>
<dbReference type="InterPro" id="IPR000878">
    <property type="entry name" value="4pyrrol_Mease"/>
</dbReference>
<gene>
    <name evidence="7" type="ORF">JOM49_002672</name>
</gene>
<organism evidence="7 8">
    <name type="scientific">Amycolatopsis magusensis</name>
    <dbReference type="NCBI Taxonomy" id="882444"/>
    <lineage>
        <taxon>Bacteria</taxon>
        <taxon>Bacillati</taxon>
        <taxon>Actinomycetota</taxon>
        <taxon>Actinomycetes</taxon>
        <taxon>Pseudonocardiales</taxon>
        <taxon>Pseudonocardiaceae</taxon>
        <taxon>Amycolatopsis</taxon>
    </lineage>
</organism>
<evidence type="ECO:0000256" key="3">
    <source>
        <dbReference type="ARBA" id="ARBA00022603"/>
    </source>
</evidence>
<reference evidence="7 8" key="1">
    <citation type="submission" date="2021-03" db="EMBL/GenBank/DDBJ databases">
        <title>Sequencing the genomes of 1000 actinobacteria strains.</title>
        <authorList>
            <person name="Klenk H.-P."/>
        </authorList>
    </citation>
    <scope>NUCLEOTIDE SEQUENCE [LARGE SCALE GENOMIC DNA]</scope>
    <source>
        <strain evidence="7 8">DSM 45510</strain>
    </source>
</reference>
<dbReference type="RefSeq" id="WP_209664603.1">
    <property type="nucleotide sequence ID" value="NZ_JAGGMS010000001.1"/>
</dbReference>
<dbReference type="NCBIfam" id="TIGR02434">
    <property type="entry name" value="CobF"/>
    <property type="match status" value="1"/>
</dbReference>
<keyword evidence="5" id="KW-0949">S-adenosyl-L-methionine</keyword>
<comment type="pathway">
    <text evidence="1">Cofactor biosynthesis; adenosylcobalamin biosynthesis.</text>
</comment>
<dbReference type="Pfam" id="PF00590">
    <property type="entry name" value="TP_methylase"/>
    <property type="match status" value="1"/>
</dbReference>
<keyword evidence="3 7" id="KW-0489">Methyltransferase</keyword>
<dbReference type="SUPFAM" id="SSF53790">
    <property type="entry name" value="Tetrapyrrole methylase"/>
    <property type="match status" value="1"/>
</dbReference>
<dbReference type="EMBL" id="JAGGMS010000001">
    <property type="protein sequence ID" value="MBP2181146.1"/>
    <property type="molecule type" value="Genomic_DNA"/>
</dbReference>
<evidence type="ECO:0000256" key="2">
    <source>
        <dbReference type="ARBA" id="ARBA00022573"/>
    </source>
</evidence>
<evidence type="ECO:0000313" key="8">
    <source>
        <dbReference type="Proteomes" id="UP000741013"/>
    </source>
</evidence>
<keyword evidence="4 7" id="KW-0808">Transferase</keyword>
<proteinExistence type="predicted"/>
<dbReference type="PANTHER" id="PTHR43467:SF1">
    <property type="entry name" value="PRECORRIN-6A SYNTHASE [DEACETYLATING]"/>
    <property type="match status" value="1"/>
</dbReference>
<dbReference type="InterPro" id="IPR014776">
    <property type="entry name" value="4pyrrole_Mease_sub2"/>
</dbReference>
<dbReference type="EC" id="2.1.1.152" evidence="7"/>
<keyword evidence="2" id="KW-0169">Cobalamin biosynthesis</keyword>
<dbReference type="InterPro" id="IPR035996">
    <property type="entry name" value="4pyrrol_Methylase_sf"/>
</dbReference>
<dbReference type="InterPro" id="IPR014777">
    <property type="entry name" value="4pyrrole_Mease_sub1"/>
</dbReference>
<dbReference type="GO" id="GO:0032259">
    <property type="term" value="P:methylation"/>
    <property type="evidence" value="ECO:0007669"/>
    <property type="project" value="UniProtKB-KW"/>
</dbReference>
<evidence type="ECO:0000259" key="6">
    <source>
        <dbReference type="Pfam" id="PF00590"/>
    </source>
</evidence>
<dbReference type="Gene3D" id="3.40.1010.10">
    <property type="entry name" value="Cobalt-precorrin-4 Transmethylase, Domain 1"/>
    <property type="match status" value="1"/>
</dbReference>
<sequence length="249" mass="27890">MRKISVIGIGAGDPDQLTVQAIREIERARVFFVLDKGAAKRDLVDLRERVLEQYGRDYRVVHAEDPARDRRPADYRAAVADWHRLRVALYTKLIRDELPEDGHGAFLVWGDPALYDSTITLVEAVAEQVEIEYSVIPGISSVSTLAARHRIPLNRIGEPVQFTTGRRLAEGLPGDAVVLLDANCTFQQYYGEDLDIFWGAYLGTEDEILLSGPIAEVGPEIEQRRAEARAEKGWIMDTYLLRASQDPSG</sequence>
<comment type="caution">
    <text evidence="7">The sequence shown here is derived from an EMBL/GenBank/DDBJ whole genome shotgun (WGS) entry which is preliminary data.</text>
</comment>
<dbReference type="InterPro" id="IPR012797">
    <property type="entry name" value="CobF"/>
</dbReference>
<name>A0ABS4PP01_9PSEU</name>
<evidence type="ECO:0000256" key="4">
    <source>
        <dbReference type="ARBA" id="ARBA00022679"/>
    </source>
</evidence>
<dbReference type="CDD" id="cd11643">
    <property type="entry name" value="Precorrin-6A-synthase"/>
    <property type="match status" value="1"/>
</dbReference>
<dbReference type="GO" id="GO:0043819">
    <property type="term" value="F:precorrin-6A synthase (deacetylating) activity"/>
    <property type="evidence" value="ECO:0007669"/>
    <property type="project" value="UniProtKB-EC"/>
</dbReference>
<protein>
    <submittedName>
        <fullName evidence="7">Precorrin-6A synthase</fullName>
        <ecNumber evidence="7">2.1.1.152</ecNumber>
    </submittedName>
</protein>
<dbReference type="PANTHER" id="PTHR43467">
    <property type="entry name" value="COBALT-PRECORRIN-2 C(20)-METHYLTRANSFERASE"/>
    <property type="match status" value="1"/>
</dbReference>
<dbReference type="Proteomes" id="UP000741013">
    <property type="component" value="Unassembled WGS sequence"/>
</dbReference>
<evidence type="ECO:0000256" key="1">
    <source>
        <dbReference type="ARBA" id="ARBA00004953"/>
    </source>
</evidence>
<dbReference type="Gene3D" id="3.30.950.10">
    <property type="entry name" value="Methyltransferase, Cobalt-precorrin-4 Transmethylase, Domain 2"/>
    <property type="match status" value="1"/>
</dbReference>
<keyword evidence="8" id="KW-1185">Reference proteome</keyword>
<feature type="domain" description="Tetrapyrrole methylase" evidence="6">
    <location>
        <begin position="3"/>
        <end position="217"/>
    </location>
</feature>
<evidence type="ECO:0000256" key="5">
    <source>
        <dbReference type="ARBA" id="ARBA00022691"/>
    </source>
</evidence>
<evidence type="ECO:0000313" key="7">
    <source>
        <dbReference type="EMBL" id="MBP2181146.1"/>
    </source>
</evidence>